<dbReference type="CDD" id="cd00096">
    <property type="entry name" value="Ig"/>
    <property type="match status" value="2"/>
</dbReference>
<feature type="non-terminal residue" evidence="6">
    <location>
        <position position="1"/>
    </location>
</feature>
<dbReference type="Proteomes" id="UP000276133">
    <property type="component" value="Unassembled WGS sequence"/>
</dbReference>
<dbReference type="InterPro" id="IPR007110">
    <property type="entry name" value="Ig-like_dom"/>
</dbReference>
<accession>A0A3M7PH00</accession>
<evidence type="ECO:0000256" key="3">
    <source>
        <dbReference type="ARBA" id="ARBA00022553"/>
    </source>
</evidence>
<dbReference type="PROSITE" id="PS50835">
    <property type="entry name" value="IG_LIKE"/>
    <property type="match status" value="3"/>
</dbReference>
<dbReference type="GO" id="GO:0005737">
    <property type="term" value="C:cytoplasm"/>
    <property type="evidence" value="ECO:0007669"/>
    <property type="project" value="UniProtKB-SubCell"/>
</dbReference>
<dbReference type="SMART" id="SM00409">
    <property type="entry name" value="IG"/>
    <property type="match status" value="7"/>
</dbReference>
<reference evidence="6 7" key="1">
    <citation type="journal article" date="2018" name="Sci. Rep.">
        <title>Genomic signatures of local adaptation to the degree of environmental predictability in rotifers.</title>
        <authorList>
            <person name="Franch-Gras L."/>
            <person name="Hahn C."/>
            <person name="Garcia-Roger E.M."/>
            <person name="Carmona M.J."/>
            <person name="Serra M."/>
            <person name="Gomez A."/>
        </authorList>
    </citation>
    <scope>NUCLEOTIDE SEQUENCE [LARGE SCALE GENOMIC DNA]</scope>
    <source>
        <strain evidence="6">HYR1</strain>
    </source>
</reference>
<dbReference type="STRING" id="10195.A0A3M7PH00"/>
<keyword evidence="2" id="KW-0963">Cytoplasm</keyword>
<dbReference type="PANTHER" id="PTHR35971">
    <property type="entry name" value="SI:DKEY-31G6.6"/>
    <property type="match status" value="1"/>
</dbReference>
<evidence type="ECO:0000313" key="7">
    <source>
        <dbReference type="Proteomes" id="UP000276133"/>
    </source>
</evidence>
<evidence type="ECO:0000313" key="6">
    <source>
        <dbReference type="EMBL" id="RMZ97957.1"/>
    </source>
</evidence>
<keyword evidence="7" id="KW-1185">Reference proteome</keyword>
<dbReference type="OrthoDB" id="6159398at2759"/>
<protein>
    <recommendedName>
        <fullName evidence="5">Ig-like domain-containing protein</fullName>
    </recommendedName>
</protein>
<dbReference type="InterPro" id="IPR036179">
    <property type="entry name" value="Ig-like_dom_sf"/>
</dbReference>
<dbReference type="InterPro" id="IPR013783">
    <property type="entry name" value="Ig-like_fold"/>
</dbReference>
<feature type="domain" description="Ig-like" evidence="5">
    <location>
        <begin position="376"/>
        <end position="467"/>
    </location>
</feature>
<name>A0A3M7PH00_BRAPC</name>
<dbReference type="AlphaFoldDB" id="A0A3M7PH00"/>
<sequence>QYNNEFCVKINDCCVQDSGSYKAAIVDQSSEPVCSLLTTNACQLKVNQIDVQFVTPLEKCVKAKKDDTVKLYCETVQENLVPKWYHNQVFIQNSAKSNKQIFSTPTQHLLILNDVTEQDSGQYKLKFGNSGQEYYTQVILDNGPFGAPENNNNKNKTQITLPLKDCQIREGQNVHLEIGLNRILTDQDVIEVKRNSEFLLLSTGGGNLTNYDQNFMKDFELDSDGTKFSLSIKNCDKSFDGEYEFNLIEMDAGQANALRTKCTVSVLSYSPKCEIVKPLPRMVRIDEGEVIRLECELDKKAERSVWFHNSLKIEPVVNQWSKIDLLVENQGKTHKLHVSNASVKCEGTYQFHADDKISLCEVKIRPAEAKFVQKPPQSIDFDIREEELEENDTLSIDCVLSKNSAPVKWFKQDQELETNEKYEIISEGPIRCLKIFNLDPTDSADYFCSIGADVCKTKVNVTEAKIDKKNNYVPTYEKISAHEGKSIILEVEVGEHDLDRTKWFKDGTFLTINKRVTIEVCDNKQVLKIDKIMKDDEGIYELYLIENQEKILISCVELSVKEKTIAIVRKLSAKKVEQSLLKLECEVSAPLTGNIKYYWLKNGKEIDLDKKNVKTRIMNERVCQMFIDKFDHDDSGLYEFVVFDLQEPEMKEVSSFRLEIKQNPFKTGMKIVNSNMTETKSLKIEFETINNEIEIDDFKWKKDGKELDDDEREKYKFRKTGKNTFCLEIQDIKKKDNGLYECNLGEFSNKLNLSGIE</sequence>
<dbReference type="Pfam" id="PF07679">
    <property type="entry name" value="I-set"/>
    <property type="match status" value="4"/>
</dbReference>
<keyword evidence="4" id="KW-1015">Disulfide bond</keyword>
<evidence type="ECO:0000256" key="4">
    <source>
        <dbReference type="ARBA" id="ARBA00023157"/>
    </source>
</evidence>
<evidence type="ECO:0000256" key="2">
    <source>
        <dbReference type="ARBA" id="ARBA00022490"/>
    </source>
</evidence>
<dbReference type="Gene3D" id="2.60.40.10">
    <property type="entry name" value="Immunoglobulins"/>
    <property type="match status" value="7"/>
</dbReference>
<evidence type="ECO:0000256" key="1">
    <source>
        <dbReference type="ARBA" id="ARBA00004496"/>
    </source>
</evidence>
<dbReference type="InterPro" id="IPR013098">
    <property type="entry name" value="Ig_I-set"/>
</dbReference>
<proteinExistence type="predicted"/>
<comment type="caution">
    <text evidence="6">The sequence shown here is derived from an EMBL/GenBank/DDBJ whole genome shotgun (WGS) entry which is preliminary data.</text>
</comment>
<evidence type="ECO:0000259" key="5">
    <source>
        <dbReference type="PROSITE" id="PS50835"/>
    </source>
</evidence>
<gene>
    <name evidence="6" type="ORF">BpHYR1_008185</name>
</gene>
<feature type="non-terminal residue" evidence="6">
    <location>
        <position position="757"/>
    </location>
</feature>
<dbReference type="InterPro" id="IPR052385">
    <property type="entry name" value="Obscurin/Obscurin-like_Reg"/>
</dbReference>
<dbReference type="InterPro" id="IPR003599">
    <property type="entry name" value="Ig_sub"/>
</dbReference>
<organism evidence="6 7">
    <name type="scientific">Brachionus plicatilis</name>
    <name type="common">Marine rotifer</name>
    <name type="synonym">Brachionus muelleri</name>
    <dbReference type="NCBI Taxonomy" id="10195"/>
    <lineage>
        <taxon>Eukaryota</taxon>
        <taxon>Metazoa</taxon>
        <taxon>Spiralia</taxon>
        <taxon>Gnathifera</taxon>
        <taxon>Rotifera</taxon>
        <taxon>Eurotatoria</taxon>
        <taxon>Monogononta</taxon>
        <taxon>Pseudotrocha</taxon>
        <taxon>Ploima</taxon>
        <taxon>Brachionidae</taxon>
        <taxon>Brachionus</taxon>
    </lineage>
</organism>
<keyword evidence="3" id="KW-0597">Phosphoprotein</keyword>
<feature type="domain" description="Ig-like" evidence="5">
    <location>
        <begin position="578"/>
        <end position="654"/>
    </location>
</feature>
<dbReference type="EMBL" id="REGN01011063">
    <property type="protein sequence ID" value="RMZ97957.1"/>
    <property type="molecule type" value="Genomic_DNA"/>
</dbReference>
<dbReference type="PANTHER" id="PTHR35971:SF5">
    <property type="entry name" value="OBSCURIN LIKE CYTOSKELETAL ADAPTOR 1"/>
    <property type="match status" value="1"/>
</dbReference>
<comment type="subcellular location">
    <subcellularLocation>
        <location evidence="1">Cytoplasm</location>
    </subcellularLocation>
</comment>
<feature type="domain" description="Ig-like" evidence="5">
    <location>
        <begin position="698"/>
        <end position="754"/>
    </location>
</feature>
<dbReference type="SUPFAM" id="SSF48726">
    <property type="entry name" value="Immunoglobulin"/>
    <property type="match status" value="6"/>
</dbReference>